<feature type="compositionally biased region" description="Low complexity" evidence="1">
    <location>
        <begin position="16"/>
        <end position="27"/>
    </location>
</feature>
<evidence type="ECO:0000256" key="1">
    <source>
        <dbReference type="SAM" id="MobiDB-lite"/>
    </source>
</evidence>
<feature type="compositionally biased region" description="Acidic residues" evidence="1">
    <location>
        <begin position="1"/>
        <end position="13"/>
    </location>
</feature>
<feature type="compositionally biased region" description="Basic and acidic residues" evidence="1">
    <location>
        <begin position="103"/>
        <end position="118"/>
    </location>
</feature>
<proteinExistence type="predicted"/>
<protein>
    <submittedName>
        <fullName evidence="3">Uncharacterized protein</fullName>
    </submittedName>
</protein>
<dbReference type="Proteomes" id="UP000315389">
    <property type="component" value="Unassembled WGS sequence"/>
</dbReference>
<keyword evidence="4" id="KW-1185">Reference proteome</keyword>
<evidence type="ECO:0000313" key="4">
    <source>
        <dbReference type="Proteomes" id="UP000315389"/>
    </source>
</evidence>
<comment type="caution">
    <text evidence="3">The sequence shown here is derived from an EMBL/GenBank/DDBJ whole genome shotgun (WGS) entry which is preliminary data.</text>
</comment>
<name>A0A542ZTR7_RARFA</name>
<keyword evidence="2" id="KW-0472">Membrane</keyword>
<keyword evidence="2" id="KW-1133">Transmembrane helix</keyword>
<organism evidence="3 4">
    <name type="scientific">Rarobacter faecitabidus</name>
    <dbReference type="NCBI Taxonomy" id="13243"/>
    <lineage>
        <taxon>Bacteria</taxon>
        <taxon>Bacillati</taxon>
        <taxon>Actinomycetota</taxon>
        <taxon>Actinomycetes</taxon>
        <taxon>Micrococcales</taxon>
        <taxon>Rarobacteraceae</taxon>
        <taxon>Rarobacter</taxon>
    </lineage>
</organism>
<reference evidence="3 4" key="1">
    <citation type="submission" date="2019-06" db="EMBL/GenBank/DDBJ databases">
        <title>Sequencing the genomes of 1000 actinobacteria strains.</title>
        <authorList>
            <person name="Klenk H.-P."/>
        </authorList>
    </citation>
    <scope>NUCLEOTIDE SEQUENCE [LARGE SCALE GENOMIC DNA]</scope>
    <source>
        <strain evidence="3 4">DSM 4813</strain>
    </source>
</reference>
<dbReference type="RefSeq" id="WP_142118156.1">
    <property type="nucleotide sequence ID" value="NZ_BAAASV010000002.1"/>
</dbReference>
<evidence type="ECO:0000256" key="2">
    <source>
        <dbReference type="SAM" id="Phobius"/>
    </source>
</evidence>
<accession>A0A542ZTR7</accession>
<sequence>MESEPWDREDEDAATQRRSPARPAAAAGEDDLLDGDTVVSPRRSVPAVDPESLATEGDADDTVVSSRRPRAPQDDPDDDTVLSSRRAAADDADDATVLSASHPLRDADSRDGDDDIRPRSPRSGVEVPEDSSEIREATEPRASAAGTGGVTGRPATRPRVGRAEIPVDPSSPLGIERYQVRRGGAATTPPRHRYGSPATRQRTSVPEPPPLASAAAPPPRVRARVVALAVAGTVVAASALAWLVWF</sequence>
<gene>
    <name evidence="3" type="ORF">FB461_0226</name>
</gene>
<keyword evidence="2" id="KW-0812">Transmembrane</keyword>
<evidence type="ECO:0000313" key="3">
    <source>
        <dbReference type="EMBL" id="TQL63753.1"/>
    </source>
</evidence>
<dbReference type="EMBL" id="VFOS01000001">
    <property type="protein sequence ID" value="TQL63753.1"/>
    <property type="molecule type" value="Genomic_DNA"/>
</dbReference>
<feature type="region of interest" description="Disordered" evidence="1">
    <location>
        <begin position="1"/>
        <end position="219"/>
    </location>
</feature>
<feature type="compositionally biased region" description="Pro residues" evidence="1">
    <location>
        <begin position="206"/>
        <end position="219"/>
    </location>
</feature>
<feature type="transmembrane region" description="Helical" evidence="2">
    <location>
        <begin position="225"/>
        <end position="245"/>
    </location>
</feature>
<dbReference type="AlphaFoldDB" id="A0A542ZTR7"/>